<dbReference type="InterPro" id="IPR004447">
    <property type="entry name" value="Peptidase_S41A"/>
</dbReference>
<comment type="similarity">
    <text evidence="1">Belongs to the peptidase S41A family.</text>
</comment>
<dbReference type="PANTHER" id="PTHR32060">
    <property type="entry name" value="TAIL-SPECIFIC PROTEASE"/>
    <property type="match status" value="1"/>
</dbReference>
<sequence length="433" mass="45890">MAASSLAASLLLLAQSPAIAEQTIVRFPASSNPGIFAAQKTLVEAWTIIEDAYVDARFGGNDWESELSEALVSAYTADTSANAYHEISTMLEKLGDPFTRIVPPSEYADFRVSSDGEVQGVGLLIAADPNSGKLVVLAPIQGGPADRAGIKPGDEVLSIDGTTTEGWDGDRAAKSLRGTSGSSVTVKFARRSEQVRLQREKLELSPVYSTAMVHEGHKLGYIRLVNFSQHAAADMQKAVTQLERGGAEGFILDLRNNPGGLVRAGLDIARLWLDGNAAIFNVQGREDNGHMAIMQRVILDAGDALSEKPLTVLVNGGSASASEILAGALRDNGRATLVGDRTFGKGKIQSVFELEDGSALFVTVAKYRTPNMEDIDKVGIQPDTACTLGEPGRQSAAGVPVDRKTASSVLSQLQEDSCVLTAEQLLEGQLIHS</sequence>
<evidence type="ECO:0000313" key="10">
    <source>
        <dbReference type="Proteomes" id="UP000007264"/>
    </source>
</evidence>
<name>I0YSL4_COCSC</name>
<evidence type="ECO:0000256" key="7">
    <source>
        <dbReference type="SAM" id="SignalP"/>
    </source>
</evidence>
<dbReference type="CDD" id="cd07560">
    <property type="entry name" value="Peptidase_S41_CPP"/>
    <property type="match status" value="1"/>
</dbReference>
<dbReference type="RefSeq" id="XP_005645927.1">
    <property type="nucleotide sequence ID" value="XM_005645870.1"/>
</dbReference>
<evidence type="ECO:0000256" key="6">
    <source>
        <dbReference type="ARBA" id="ARBA00066637"/>
    </source>
</evidence>
<dbReference type="InterPro" id="IPR036034">
    <property type="entry name" value="PDZ_sf"/>
</dbReference>
<dbReference type="STRING" id="574566.I0YSL4"/>
<dbReference type="Proteomes" id="UP000007264">
    <property type="component" value="Unassembled WGS sequence"/>
</dbReference>
<keyword evidence="3" id="KW-0378">Hydrolase</keyword>
<dbReference type="SMART" id="SM00245">
    <property type="entry name" value="TSPc"/>
    <property type="match status" value="1"/>
</dbReference>
<proteinExistence type="inferred from homology"/>
<dbReference type="SMART" id="SM00228">
    <property type="entry name" value="PDZ"/>
    <property type="match status" value="1"/>
</dbReference>
<accession>I0YSL4</accession>
<dbReference type="Gene3D" id="2.30.42.10">
    <property type="match status" value="1"/>
</dbReference>
<gene>
    <name evidence="9" type="ORF">COCSUDRAFT_56602</name>
</gene>
<dbReference type="CDD" id="cd06782">
    <property type="entry name" value="cpPDZ_CPP-like"/>
    <property type="match status" value="1"/>
</dbReference>
<evidence type="ECO:0000256" key="5">
    <source>
        <dbReference type="ARBA" id="ARBA00051784"/>
    </source>
</evidence>
<dbReference type="EC" id="3.4.21.102" evidence="6"/>
<dbReference type="MEROPS" id="S41.A01"/>
<feature type="chain" id="PRO_5003636416" description="C-terminal processing peptidase" evidence="7">
    <location>
        <begin position="21"/>
        <end position="433"/>
    </location>
</feature>
<organism evidence="9 10">
    <name type="scientific">Coccomyxa subellipsoidea (strain C-169)</name>
    <name type="common">Green microalga</name>
    <dbReference type="NCBI Taxonomy" id="574566"/>
    <lineage>
        <taxon>Eukaryota</taxon>
        <taxon>Viridiplantae</taxon>
        <taxon>Chlorophyta</taxon>
        <taxon>core chlorophytes</taxon>
        <taxon>Trebouxiophyceae</taxon>
        <taxon>Trebouxiophyceae incertae sedis</taxon>
        <taxon>Coccomyxaceae</taxon>
        <taxon>Coccomyxa</taxon>
        <taxon>Coccomyxa subellipsoidea</taxon>
    </lineage>
</organism>
<dbReference type="GeneID" id="17039367"/>
<dbReference type="InterPro" id="IPR001478">
    <property type="entry name" value="PDZ"/>
</dbReference>
<dbReference type="InterPro" id="IPR041489">
    <property type="entry name" value="PDZ_6"/>
</dbReference>
<evidence type="ECO:0000259" key="8">
    <source>
        <dbReference type="PROSITE" id="PS50106"/>
    </source>
</evidence>
<dbReference type="AlphaFoldDB" id="I0YSL4"/>
<dbReference type="FunFam" id="3.90.226.10:FF:000023">
    <property type="entry name" value="Carboxyl-terminal processing protease"/>
    <property type="match status" value="1"/>
</dbReference>
<keyword evidence="4" id="KW-0720">Serine protease</keyword>
<evidence type="ECO:0000313" key="9">
    <source>
        <dbReference type="EMBL" id="EIE21383.1"/>
    </source>
</evidence>
<keyword evidence="7" id="KW-0732">Signal</keyword>
<dbReference type="InterPro" id="IPR029045">
    <property type="entry name" value="ClpP/crotonase-like_dom_sf"/>
</dbReference>
<dbReference type="Gene3D" id="3.90.226.10">
    <property type="entry name" value="2-enoyl-CoA Hydratase, Chain A, domain 1"/>
    <property type="match status" value="1"/>
</dbReference>
<dbReference type="Pfam" id="PF03572">
    <property type="entry name" value="Peptidase_S41"/>
    <property type="match status" value="1"/>
</dbReference>
<dbReference type="NCBIfam" id="TIGR00225">
    <property type="entry name" value="prc"/>
    <property type="match status" value="1"/>
</dbReference>
<dbReference type="SUPFAM" id="SSF52096">
    <property type="entry name" value="ClpP/crotonase"/>
    <property type="match status" value="1"/>
</dbReference>
<dbReference type="Pfam" id="PF17820">
    <property type="entry name" value="PDZ_6"/>
    <property type="match status" value="1"/>
</dbReference>
<dbReference type="SUPFAM" id="SSF50156">
    <property type="entry name" value="PDZ domain-like"/>
    <property type="match status" value="1"/>
</dbReference>
<keyword evidence="2" id="KW-0645">Protease</keyword>
<dbReference type="InterPro" id="IPR005151">
    <property type="entry name" value="Tail-specific_protease"/>
</dbReference>
<dbReference type="KEGG" id="csl:COCSUDRAFT_56602"/>
<feature type="domain" description="PDZ" evidence="8">
    <location>
        <begin position="107"/>
        <end position="181"/>
    </location>
</feature>
<keyword evidence="10" id="KW-1185">Reference proteome</keyword>
<dbReference type="PANTHER" id="PTHR32060:SF22">
    <property type="entry name" value="CARBOXYL-TERMINAL-PROCESSING PEPTIDASE 3, CHLOROPLASTIC"/>
    <property type="match status" value="1"/>
</dbReference>
<dbReference type="GO" id="GO:0004252">
    <property type="term" value="F:serine-type endopeptidase activity"/>
    <property type="evidence" value="ECO:0007669"/>
    <property type="project" value="UniProtKB-EC"/>
</dbReference>
<dbReference type="eggNOG" id="ENOG502QQVV">
    <property type="taxonomic scope" value="Eukaryota"/>
</dbReference>
<evidence type="ECO:0000256" key="3">
    <source>
        <dbReference type="ARBA" id="ARBA00022801"/>
    </source>
</evidence>
<dbReference type="Gene3D" id="3.30.750.44">
    <property type="match status" value="1"/>
</dbReference>
<dbReference type="PROSITE" id="PS50106">
    <property type="entry name" value="PDZ"/>
    <property type="match status" value="1"/>
</dbReference>
<comment type="caution">
    <text evidence="9">The sequence shown here is derived from an EMBL/GenBank/DDBJ whole genome shotgun (WGS) entry which is preliminary data.</text>
</comment>
<comment type="catalytic activity">
    <reaction evidence="5">
        <text>The enzyme shows specific recognition of a C-terminal tripeptide, Xaa-Yaa-Zaa, in which Xaa is preferably Ala or Leu, Yaa is preferably Ala or Tyr, and Zaa is preferably Ala, but then cleaves at a variable distance from the C-terminus. A typical cleavage is -Ala-Ala-|-Arg-Ala-Ala-Lys-Glu-Asn-Tyr-Ala-Leu-Ala-Ala.</text>
        <dbReference type="EC" id="3.4.21.102"/>
    </reaction>
</comment>
<evidence type="ECO:0000256" key="1">
    <source>
        <dbReference type="ARBA" id="ARBA00009179"/>
    </source>
</evidence>
<evidence type="ECO:0000256" key="4">
    <source>
        <dbReference type="ARBA" id="ARBA00022825"/>
    </source>
</evidence>
<reference evidence="9 10" key="1">
    <citation type="journal article" date="2012" name="Genome Biol.">
        <title>The genome of the polar eukaryotic microalga coccomyxa subellipsoidea reveals traits of cold adaptation.</title>
        <authorList>
            <person name="Blanc G."/>
            <person name="Agarkova I."/>
            <person name="Grimwood J."/>
            <person name="Kuo A."/>
            <person name="Brueggeman A."/>
            <person name="Dunigan D."/>
            <person name="Gurnon J."/>
            <person name="Ladunga I."/>
            <person name="Lindquist E."/>
            <person name="Lucas S."/>
            <person name="Pangilinan J."/>
            <person name="Proschold T."/>
            <person name="Salamov A."/>
            <person name="Schmutz J."/>
            <person name="Weeks D."/>
            <person name="Yamada T."/>
            <person name="Claverie J.M."/>
            <person name="Grigoriev I."/>
            <person name="Van Etten J."/>
            <person name="Lomsadze A."/>
            <person name="Borodovsky M."/>
        </authorList>
    </citation>
    <scope>NUCLEOTIDE SEQUENCE [LARGE SCALE GENOMIC DNA]</scope>
    <source>
        <strain evidence="9 10">C-169</strain>
    </source>
</reference>
<dbReference type="FunFam" id="2.30.42.10:FF:000063">
    <property type="entry name" value="Peptidase, S41 family"/>
    <property type="match status" value="1"/>
</dbReference>
<dbReference type="EMBL" id="AGSI01000012">
    <property type="protein sequence ID" value="EIE21383.1"/>
    <property type="molecule type" value="Genomic_DNA"/>
</dbReference>
<protein>
    <recommendedName>
        <fullName evidence="6">C-terminal processing peptidase</fullName>
        <ecNumber evidence="6">3.4.21.102</ecNumber>
    </recommendedName>
</protein>
<dbReference type="GO" id="GO:0006508">
    <property type="term" value="P:proteolysis"/>
    <property type="evidence" value="ECO:0007669"/>
    <property type="project" value="UniProtKB-KW"/>
</dbReference>
<evidence type="ECO:0000256" key="2">
    <source>
        <dbReference type="ARBA" id="ARBA00022670"/>
    </source>
</evidence>
<feature type="signal peptide" evidence="7">
    <location>
        <begin position="1"/>
        <end position="20"/>
    </location>
</feature>
<dbReference type="OrthoDB" id="43580at2759"/>